<dbReference type="Proteomes" id="UP000471190">
    <property type="component" value="Unassembled WGS sequence"/>
</dbReference>
<accession>A0A6P1C348</accession>
<dbReference type="Proteomes" id="UP000526625">
    <property type="component" value="Unassembled WGS sequence"/>
</dbReference>
<reference evidence="1 4" key="2">
    <citation type="submission" date="2020-08" db="EMBL/GenBank/DDBJ databases">
        <title>Genomic Encyclopedia of Type Strains, Phase IV (KMG-V): Genome sequencing to study the core and pangenomes of soil and plant-associated prokaryotes.</title>
        <authorList>
            <person name="Whitman W."/>
        </authorList>
    </citation>
    <scope>NUCLEOTIDE SEQUENCE [LARGE SCALE GENOMIC DNA]</scope>
    <source>
        <strain evidence="1 4">SEMIA 4059</strain>
    </source>
</reference>
<dbReference type="EMBL" id="JAADZA010000002">
    <property type="protein sequence ID" value="NEV09775.1"/>
    <property type="molecule type" value="Genomic_DNA"/>
</dbReference>
<evidence type="ECO:0000313" key="1">
    <source>
        <dbReference type="EMBL" id="MBB6494079.1"/>
    </source>
</evidence>
<evidence type="ECO:0000313" key="4">
    <source>
        <dbReference type="Proteomes" id="UP000526625"/>
    </source>
</evidence>
<dbReference type="AlphaFoldDB" id="A0A6P1C348"/>
<reference evidence="2 3" key="1">
    <citation type="submission" date="2020-02" db="EMBL/GenBank/DDBJ databases">
        <title>Draft genome sequence of Rhizobium tropici.</title>
        <authorList>
            <person name="Khayi S."/>
            <person name="Jemo M."/>
        </authorList>
    </citation>
    <scope>NUCLEOTIDE SEQUENCE [LARGE SCALE GENOMIC DNA]</scope>
    <source>
        <strain evidence="2 3">A12</strain>
    </source>
</reference>
<dbReference type="EMBL" id="JACHBF010000014">
    <property type="protein sequence ID" value="MBB6494079.1"/>
    <property type="molecule type" value="Genomic_DNA"/>
</dbReference>
<sequence length="405" mass="45436">MLGYRKRSFDRAHGLLAVLRNNQINLTALRELQGLLLAEIILTEGRIRTLKSELKTIDPDAPDANLKRFVYLSNRIEGLRRCAFIWRCFGDAIAFLYMDKYALKQTVYNTDNYNAKQSSGFIGGKDGLDAELSLLDDCIAKGIPALLVDITNTIRHGDVCIMVGSDPILIEVKNSAKRLNPRGRKQARSLELLTEFFETDRAKGLRGMPEVRRHAQKVMEEDYAALMNVCIANVGEAGYAVEQPEKGLFYFAARNALADLPELFRDLGLREPLIYPWNMLKSQQTWVPFIPFTLTIQDKEALWDFVQGKLYIMVLLEIDRLEEIAAEFGAKATYDSERDPNFPLGFELVDGLGLSGLSSQMIARAGMDCVSPTSIIHNAIETYRSFAAQKPAERADAAEPTQATN</sequence>
<name>A0A6P1C348_RHITR</name>
<keyword evidence="4" id="KW-1185">Reference proteome</keyword>
<evidence type="ECO:0000313" key="3">
    <source>
        <dbReference type="Proteomes" id="UP000471190"/>
    </source>
</evidence>
<evidence type="ECO:0000313" key="2">
    <source>
        <dbReference type="EMBL" id="NEV09775.1"/>
    </source>
</evidence>
<gene>
    <name evidence="1" type="ORF">GGD45_004516</name>
    <name evidence="2" type="ORF">GXW80_02120</name>
</gene>
<organism evidence="2 3">
    <name type="scientific">Rhizobium tropici</name>
    <dbReference type="NCBI Taxonomy" id="398"/>
    <lineage>
        <taxon>Bacteria</taxon>
        <taxon>Pseudomonadati</taxon>
        <taxon>Pseudomonadota</taxon>
        <taxon>Alphaproteobacteria</taxon>
        <taxon>Hyphomicrobiales</taxon>
        <taxon>Rhizobiaceae</taxon>
        <taxon>Rhizobium/Agrobacterium group</taxon>
        <taxon>Rhizobium</taxon>
    </lineage>
</organism>
<comment type="caution">
    <text evidence="2">The sequence shown here is derived from an EMBL/GenBank/DDBJ whole genome shotgun (WGS) entry which is preliminary data.</text>
</comment>
<protein>
    <submittedName>
        <fullName evidence="2">Uncharacterized protein</fullName>
    </submittedName>
</protein>
<dbReference type="RefSeq" id="WP_015340538.1">
    <property type="nucleotide sequence ID" value="NZ_JAADZA010000002.1"/>
</dbReference>
<proteinExistence type="predicted"/>